<evidence type="ECO:0000313" key="2">
    <source>
        <dbReference type="EMBL" id="SFF10777.1"/>
    </source>
</evidence>
<protein>
    <submittedName>
        <fullName evidence="2">Uncharacterized protein</fullName>
    </submittedName>
</protein>
<evidence type="ECO:0000256" key="1">
    <source>
        <dbReference type="SAM" id="MobiDB-lite"/>
    </source>
</evidence>
<sequence length="424" mass="45336">MTQEIELIQDGDGLAVIGDSAAVERFLAAEQLPSRDLGLHRLGPALMGGSAALQAASQISESSGRWVKLTRESAALKGKYSLMAGSQSDLARAVVTDKGKIKGILEIVPGAKVNPAMLAGAAGLMAQLAMQQTMDEITDYLATIDQKVDDLLRAQKDSVVAEMIGVDFVVEEAMTIREAVGKVSEVTWSKVQGTSMAIARTQGYTLRQLDALAEKMERTTKLGDLAKTTSEAERAVREWLAILARCFQLQDAIAILELDRVLDAAPDELSDHRRGLAVARQNRRELIAKSSQRLLRRMDAAATDANSKVLLHPTTAPAIVRASNEVAGAVSEFQSRLGIDDERQALEARAWGVAASEARDKVLRTGAEGVDAARALGSEGIDAARTLGSETLGRAKAARGRLTSGLAERVSRRRGGDDEVESQD</sequence>
<proteinExistence type="predicted"/>
<feature type="region of interest" description="Disordered" evidence="1">
    <location>
        <begin position="392"/>
        <end position="424"/>
    </location>
</feature>
<dbReference type="OrthoDB" id="4391631at2"/>
<dbReference type="RefSeq" id="WP_093377013.1">
    <property type="nucleotide sequence ID" value="NZ_BNAN01000002.1"/>
</dbReference>
<gene>
    <name evidence="2" type="ORF">SAMN04488035_1634</name>
</gene>
<keyword evidence="3" id="KW-1185">Reference proteome</keyword>
<accession>A0A1I2G186</accession>
<dbReference type="AlphaFoldDB" id="A0A1I2G186"/>
<organism evidence="2 3">
    <name type="scientific">Flavimobilis marinus</name>
    <dbReference type="NCBI Taxonomy" id="285351"/>
    <lineage>
        <taxon>Bacteria</taxon>
        <taxon>Bacillati</taxon>
        <taxon>Actinomycetota</taxon>
        <taxon>Actinomycetes</taxon>
        <taxon>Micrococcales</taxon>
        <taxon>Jonesiaceae</taxon>
        <taxon>Flavimobilis</taxon>
    </lineage>
</organism>
<dbReference type="STRING" id="285351.SAMN04488035_1634"/>
<dbReference type="EMBL" id="FONZ01000002">
    <property type="protein sequence ID" value="SFF10777.1"/>
    <property type="molecule type" value="Genomic_DNA"/>
</dbReference>
<dbReference type="Proteomes" id="UP000198520">
    <property type="component" value="Unassembled WGS sequence"/>
</dbReference>
<name>A0A1I2G186_9MICO</name>
<evidence type="ECO:0000313" key="3">
    <source>
        <dbReference type="Proteomes" id="UP000198520"/>
    </source>
</evidence>
<reference evidence="3" key="1">
    <citation type="submission" date="2016-10" db="EMBL/GenBank/DDBJ databases">
        <authorList>
            <person name="Varghese N."/>
            <person name="Submissions S."/>
        </authorList>
    </citation>
    <scope>NUCLEOTIDE SEQUENCE [LARGE SCALE GENOMIC DNA]</scope>
    <source>
        <strain evidence="3">DSM 19083</strain>
    </source>
</reference>